<dbReference type="HOGENOM" id="CLU_582877_0_0_1"/>
<dbReference type="InParanoid" id="A0A0D0AH72"/>
<evidence type="ECO:0000313" key="3">
    <source>
        <dbReference type="Proteomes" id="UP000054485"/>
    </source>
</evidence>
<name>A0A0D0AH72_9AGAM</name>
<feature type="compositionally biased region" description="Acidic residues" evidence="1">
    <location>
        <begin position="214"/>
        <end position="229"/>
    </location>
</feature>
<reference evidence="2 3" key="1">
    <citation type="submission" date="2014-04" db="EMBL/GenBank/DDBJ databases">
        <authorList>
            <consortium name="DOE Joint Genome Institute"/>
            <person name="Kuo A."/>
            <person name="Ruytinx J."/>
            <person name="Rineau F."/>
            <person name="Colpaert J."/>
            <person name="Kohler A."/>
            <person name="Nagy L.G."/>
            <person name="Floudas D."/>
            <person name="Copeland A."/>
            <person name="Barry K.W."/>
            <person name="Cichocki N."/>
            <person name="Veneault-Fourrey C."/>
            <person name="LaButti K."/>
            <person name="Lindquist E.A."/>
            <person name="Lipzen A."/>
            <person name="Lundell T."/>
            <person name="Morin E."/>
            <person name="Murat C."/>
            <person name="Sun H."/>
            <person name="Tunlid A."/>
            <person name="Henrissat B."/>
            <person name="Grigoriev I.V."/>
            <person name="Hibbett D.S."/>
            <person name="Martin F."/>
            <person name="Nordberg H.P."/>
            <person name="Cantor M.N."/>
            <person name="Hua S.X."/>
        </authorList>
    </citation>
    <scope>NUCLEOTIDE SEQUENCE [LARGE SCALE GENOMIC DNA]</scope>
    <source>
        <strain evidence="2 3">UH-Slu-Lm8-n1</strain>
    </source>
</reference>
<evidence type="ECO:0000256" key="1">
    <source>
        <dbReference type="SAM" id="MobiDB-lite"/>
    </source>
</evidence>
<accession>A0A0D0AH72</accession>
<dbReference type="AlphaFoldDB" id="A0A0D0AH72"/>
<dbReference type="EMBL" id="KN835276">
    <property type="protein sequence ID" value="KIK41181.1"/>
    <property type="molecule type" value="Genomic_DNA"/>
</dbReference>
<feature type="region of interest" description="Disordered" evidence="1">
    <location>
        <begin position="39"/>
        <end position="64"/>
    </location>
</feature>
<sequence>MAPATRVSNRDKHPGYIVRPGPYSVRKAAARRAAVVQEMDEDHAWEERTRPPASSSAKAMHPSGTRARNQLIDANRGQKAAAENGKSHEYKHLLKEEPTPIKLVADTKEQYYIDIDSEDENEVERDSRPYGKRQRPPVVYSFDTDNERPTSKKLKCDEHISQPVRGLHVEVVLPKWREIVARDQALLQQTSDTSRCESHSEEKKAQASNVDYGGFDDDEAFEPEEDEESNLTGQNASQRAPSEVSQRVSTNDLRRTSVSPPQNLQSGECHSGPGDNAGGAQRSTPLVSTQRQDMDALPQVFTFQAYVPASSAQQPAKKLHPRFLVEDLPDGSQQRFREELCPMWLDFVSTLENPWDPTNHIDVMQELWNKTFTDIDHTVQRANDPVYFLLIQRTSTYRCDVAKRGEIAVAAYLESIGLKTPDEIAQHINFLVPSVSEMRSDEKSVECYPFMWREAKNIMNEDGHIERTV</sequence>
<organism evidence="2 3">
    <name type="scientific">Suillus luteus UH-Slu-Lm8-n1</name>
    <dbReference type="NCBI Taxonomy" id="930992"/>
    <lineage>
        <taxon>Eukaryota</taxon>
        <taxon>Fungi</taxon>
        <taxon>Dikarya</taxon>
        <taxon>Basidiomycota</taxon>
        <taxon>Agaricomycotina</taxon>
        <taxon>Agaricomycetes</taxon>
        <taxon>Agaricomycetidae</taxon>
        <taxon>Boletales</taxon>
        <taxon>Suillineae</taxon>
        <taxon>Suillaceae</taxon>
        <taxon>Suillus</taxon>
    </lineage>
</organism>
<feature type="region of interest" description="Disordered" evidence="1">
    <location>
        <begin position="188"/>
        <end position="291"/>
    </location>
</feature>
<feature type="compositionally biased region" description="Polar residues" evidence="1">
    <location>
        <begin position="230"/>
        <end position="268"/>
    </location>
</feature>
<reference evidence="3" key="2">
    <citation type="submission" date="2015-01" db="EMBL/GenBank/DDBJ databases">
        <title>Evolutionary Origins and Diversification of the Mycorrhizal Mutualists.</title>
        <authorList>
            <consortium name="DOE Joint Genome Institute"/>
            <consortium name="Mycorrhizal Genomics Consortium"/>
            <person name="Kohler A."/>
            <person name="Kuo A."/>
            <person name="Nagy L.G."/>
            <person name="Floudas D."/>
            <person name="Copeland A."/>
            <person name="Barry K.W."/>
            <person name="Cichocki N."/>
            <person name="Veneault-Fourrey C."/>
            <person name="LaButti K."/>
            <person name="Lindquist E.A."/>
            <person name="Lipzen A."/>
            <person name="Lundell T."/>
            <person name="Morin E."/>
            <person name="Murat C."/>
            <person name="Riley R."/>
            <person name="Ohm R."/>
            <person name="Sun H."/>
            <person name="Tunlid A."/>
            <person name="Henrissat B."/>
            <person name="Grigoriev I.V."/>
            <person name="Hibbett D.S."/>
            <person name="Martin F."/>
        </authorList>
    </citation>
    <scope>NUCLEOTIDE SEQUENCE [LARGE SCALE GENOMIC DNA]</scope>
    <source>
        <strain evidence="3">UH-Slu-Lm8-n1</strain>
    </source>
</reference>
<protein>
    <submittedName>
        <fullName evidence="2">Uncharacterized protein</fullName>
    </submittedName>
</protein>
<feature type="compositionally biased region" description="Basic and acidic residues" evidence="1">
    <location>
        <begin position="194"/>
        <end position="205"/>
    </location>
</feature>
<dbReference type="Proteomes" id="UP000054485">
    <property type="component" value="Unassembled WGS sequence"/>
</dbReference>
<feature type="compositionally biased region" description="Polar residues" evidence="1">
    <location>
        <begin position="281"/>
        <end position="291"/>
    </location>
</feature>
<feature type="region of interest" description="Disordered" evidence="1">
    <location>
        <begin position="116"/>
        <end position="153"/>
    </location>
</feature>
<dbReference type="OrthoDB" id="2682674at2759"/>
<feature type="region of interest" description="Disordered" evidence="1">
    <location>
        <begin position="1"/>
        <end position="20"/>
    </location>
</feature>
<evidence type="ECO:0000313" key="2">
    <source>
        <dbReference type="EMBL" id="KIK41181.1"/>
    </source>
</evidence>
<gene>
    <name evidence="2" type="ORF">CY34DRAFT_221747</name>
</gene>
<keyword evidence="3" id="KW-1185">Reference proteome</keyword>
<proteinExistence type="predicted"/>